<keyword evidence="5 8" id="KW-0687">Ribonucleoprotein</keyword>
<evidence type="ECO:0000256" key="3">
    <source>
        <dbReference type="ARBA" id="ARBA00022884"/>
    </source>
</evidence>
<dbReference type="InterPro" id="IPR041988">
    <property type="entry name" value="Ribosomal_uL24_KOW"/>
</dbReference>
<keyword evidence="2 8" id="KW-0699">rRNA-binding</keyword>
<dbReference type="HAMAP" id="MF_01326_B">
    <property type="entry name" value="Ribosomal_uL24_B"/>
    <property type="match status" value="1"/>
</dbReference>
<keyword evidence="4 8" id="KW-0689">Ribosomal protein</keyword>
<evidence type="ECO:0000256" key="2">
    <source>
        <dbReference type="ARBA" id="ARBA00022730"/>
    </source>
</evidence>
<dbReference type="Proteomes" id="UP000502958">
    <property type="component" value="Chromosome"/>
</dbReference>
<dbReference type="CDD" id="cd06089">
    <property type="entry name" value="KOW_RPL26"/>
    <property type="match status" value="1"/>
</dbReference>
<evidence type="ECO:0000256" key="7">
    <source>
        <dbReference type="ARBA" id="ARBA00058688"/>
    </source>
</evidence>
<comment type="similarity">
    <text evidence="1 8">Belongs to the universal ribosomal protein uL24 family.</text>
</comment>
<evidence type="ECO:0000259" key="9">
    <source>
        <dbReference type="Pfam" id="PF17136"/>
    </source>
</evidence>
<dbReference type="RefSeq" id="WP_163119597.1">
    <property type="nucleotide sequence ID" value="NZ_CP047588.1"/>
</dbReference>
<evidence type="ECO:0000256" key="1">
    <source>
        <dbReference type="ARBA" id="ARBA00010618"/>
    </source>
</evidence>
<accession>A0A6C1FCH2</accession>
<name>A0A6C1FCH2_BUCUN</name>
<evidence type="ECO:0000256" key="4">
    <source>
        <dbReference type="ARBA" id="ARBA00022980"/>
    </source>
</evidence>
<comment type="subunit">
    <text evidence="8">Part of the 50S ribosomal subunit.</text>
</comment>
<dbReference type="GO" id="GO:0005829">
    <property type="term" value="C:cytosol"/>
    <property type="evidence" value="ECO:0007669"/>
    <property type="project" value="UniProtKB-ARBA"/>
</dbReference>
<protein>
    <recommendedName>
        <fullName evidence="6 8">Large ribosomal subunit protein uL24</fullName>
    </recommendedName>
</protein>
<sequence>MASKLRRHDAVIILTGKDKGKTSKIKKILSSNKAIVDGLNLIKKHQKPIPSQNQSGGIIEKEAPIHISNLAIFNPESNKSDRVGFRLEKGKKIRFFKSNKKTI</sequence>
<dbReference type="GO" id="GO:1990904">
    <property type="term" value="C:ribonucleoprotein complex"/>
    <property type="evidence" value="ECO:0007669"/>
    <property type="project" value="UniProtKB-KW"/>
</dbReference>
<evidence type="ECO:0000313" key="10">
    <source>
        <dbReference type="EMBL" id="QIE02190.1"/>
    </source>
</evidence>
<dbReference type="GO" id="GO:0003735">
    <property type="term" value="F:structural constituent of ribosome"/>
    <property type="evidence" value="ECO:0007669"/>
    <property type="project" value="InterPro"/>
</dbReference>
<dbReference type="GO" id="GO:0006412">
    <property type="term" value="P:translation"/>
    <property type="evidence" value="ECO:0007669"/>
    <property type="project" value="UniProtKB-UniRule"/>
</dbReference>
<evidence type="ECO:0000256" key="8">
    <source>
        <dbReference type="HAMAP-Rule" id="MF_01326"/>
    </source>
</evidence>
<keyword evidence="3 8" id="KW-0694">RNA-binding</keyword>
<dbReference type="InterPro" id="IPR014722">
    <property type="entry name" value="Rib_uL2_dom2"/>
</dbReference>
<evidence type="ECO:0000256" key="5">
    <source>
        <dbReference type="ARBA" id="ARBA00023274"/>
    </source>
</evidence>
<dbReference type="PANTHER" id="PTHR12903">
    <property type="entry name" value="MITOCHONDRIAL RIBOSOMAL PROTEIN L24"/>
    <property type="match status" value="1"/>
</dbReference>
<comment type="function">
    <text evidence="7 8">One of the proteins that surrounds the polypeptide exit tunnel on the outside of the subunit.</text>
</comment>
<dbReference type="GO" id="GO:0005840">
    <property type="term" value="C:ribosome"/>
    <property type="evidence" value="ECO:0007669"/>
    <property type="project" value="UniProtKB-KW"/>
</dbReference>
<proteinExistence type="inferred from homology"/>
<comment type="function">
    <text evidence="8">One of two assembly initiator proteins, it binds directly to the 5'-end of the 23S rRNA, where it nucleates assembly of the 50S subunit.</text>
</comment>
<feature type="domain" description="Large ribosomal subunit protein uL24 C-terminal" evidence="9">
    <location>
        <begin position="39"/>
        <end position="103"/>
    </location>
</feature>
<evidence type="ECO:0000313" key="11">
    <source>
        <dbReference type="Proteomes" id="UP000502958"/>
    </source>
</evidence>
<dbReference type="EMBL" id="CP047588">
    <property type="protein sequence ID" value="QIE02190.1"/>
    <property type="molecule type" value="Genomic_DNA"/>
</dbReference>
<dbReference type="InterPro" id="IPR008991">
    <property type="entry name" value="Translation_prot_SH3-like_sf"/>
</dbReference>
<evidence type="ECO:0000256" key="6">
    <source>
        <dbReference type="ARBA" id="ARBA00035206"/>
    </source>
</evidence>
<dbReference type="NCBIfam" id="TIGR01079">
    <property type="entry name" value="rplX_bact"/>
    <property type="match status" value="1"/>
</dbReference>
<reference evidence="10 11" key="1">
    <citation type="submission" date="2020-01" db="EMBL/GenBank/DDBJ databases">
        <title>Complete genome of Buchnera aphidicola isolated from Chaitophorus populeti.</title>
        <authorList>
            <person name="Park J."/>
            <person name="Xi H."/>
        </authorList>
    </citation>
    <scope>NUCLEOTIDE SEQUENCE [LARGE SCALE GENOMIC DNA]</scope>
    <source>
        <strain evidence="10 11">UsonBac</strain>
    </source>
</reference>
<dbReference type="InterPro" id="IPR003256">
    <property type="entry name" value="Ribosomal_uL24"/>
</dbReference>
<dbReference type="InterPro" id="IPR057264">
    <property type="entry name" value="Ribosomal_uL24_C"/>
</dbReference>
<dbReference type="SUPFAM" id="SSF50104">
    <property type="entry name" value="Translation proteins SH3-like domain"/>
    <property type="match status" value="1"/>
</dbReference>
<gene>
    <name evidence="8 10" type="primary">rplX</name>
    <name evidence="10" type="ORF">GUU85_02420</name>
</gene>
<organism evidence="10 11">
    <name type="scientific">Buchnera aphidicola subsp. Uroleucon sonchi</name>
    <dbReference type="NCBI Taxonomy" id="118118"/>
    <lineage>
        <taxon>Bacteria</taxon>
        <taxon>Pseudomonadati</taxon>
        <taxon>Pseudomonadota</taxon>
        <taxon>Gammaproteobacteria</taxon>
        <taxon>Enterobacterales</taxon>
        <taxon>Erwiniaceae</taxon>
        <taxon>Buchnera</taxon>
    </lineage>
</organism>
<dbReference type="Pfam" id="PF17136">
    <property type="entry name" value="ribosomal_L24"/>
    <property type="match status" value="1"/>
</dbReference>
<dbReference type="Gene3D" id="2.30.30.30">
    <property type="match status" value="1"/>
</dbReference>
<dbReference type="AlphaFoldDB" id="A0A6C1FCH2"/>
<dbReference type="FunFam" id="2.30.30.30:FF:000004">
    <property type="entry name" value="50S ribosomal protein L24"/>
    <property type="match status" value="1"/>
</dbReference>
<dbReference type="GO" id="GO:0019843">
    <property type="term" value="F:rRNA binding"/>
    <property type="evidence" value="ECO:0007669"/>
    <property type="project" value="UniProtKB-UniRule"/>
</dbReference>